<dbReference type="SMART" id="SM00091">
    <property type="entry name" value="PAS"/>
    <property type="match status" value="1"/>
</dbReference>
<protein>
    <submittedName>
        <fullName evidence="3">PAS domain S-box protein</fullName>
    </submittedName>
</protein>
<sequence>MRSGAFKIAIIYVIAGILWITLSDKLLLAMHEHIDLNIILFLSSIKGVAYVLITGIFLFYLIRYHTSLLADSSKRYRTYFEDNPHPMWITDARSMLFTDVNEAAINLYGYTREEFLRMNLLDICPAEHKIDTYTTLKSLKAGINKNIPFRHNKKDGSTISISTSCHLIVSKKGGNLMCMVENG</sequence>
<feature type="transmembrane region" description="Helical" evidence="1">
    <location>
        <begin position="39"/>
        <end position="62"/>
    </location>
</feature>
<name>A0A372NPB7_9SPHI</name>
<reference evidence="3 4" key="1">
    <citation type="submission" date="2018-08" db="EMBL/GenBank/DDBJ databases">
        <title>Mucilaginibacter sp. MYSH2.</title>
        <authorList>
            <person name="Seo T."/>
        </authorList>
    </citation>
    <scope>NUCLEOTIDE SEQUENCE [LARGE SCALE GENOMIC DNA]</scope>
    <source>
        <strain evidence="3 4">MYSH2</strain>
    </source>
</reference>
<accession>A0A372NPB7</accession>
<evidence type="ECO:0000256" key="1">
    <source>
        <dbReference type="SAM" id="Phobius"/>
    </source>
</evidence>
<evidence type="ECO:0000313" key="4">
    <source>
        <dbReference type="Proteomes" id="UP000264217"/>
    </source>
</evidence>
<dbReference type="SUPFAM" id="SSF55785">
    <property type="entry name" value="PYP-like sensor domain (PAS domain)"/>
    <property type="match status" value="1"/>
</dbReference>
<organism evidence="3 4">
    <name type="scientific">Mucilaginibacter conchicola</name>
    <dbReference type="NCBI Taxonomy" id="2303333"/>
    <lineage>
        <taxon>Bacteria</taxon>
        <taxon>Pseudomonadati</taxon>
        <taxon>Bacteroidota</taxon>
        <taxon>Sphingobacteriia</taxon>
        <taxon>Sphingobacteriales</taxon>
        <taxon>Sphingobacteriaceae</taxon>
        <taxon>Mucilaginibacter</taxon>
    </lineage>
</organism>
<evidence type="ECO:0000259" key="2">
    <source>
        <dbReference type="PROSITE" id="PS50112"/>
    </source>
</evidence>
<keyword evidence="1" id="KW-0472">Membrane</keyword>
<dbReference type="AlphaFoldDB" id="A0A372NPB7"/>
<dbReference type="CDD" id="cd00130">
    <property type="entry name" value="PAS"/>
    <property type="match status" value="1"/>
</dbReference>
<dbReference type="InterPro" id="IPR035965">
    <property type="entry name" value="PAS-like_dom_sf"/>
</dbReference>
<feature type="transmembrane region" description="Helical" evidence="1">
    <location>
        <begin position="6"/>
        <end position="27"/>
    </location>
</feature>
<dbReference type="Pfam" id="PF13426">
    <property type="entry name" value="PAS_9"/>
    <property type="match status" value="1"/>
</dbReference>
<gene>
    <name evidence="3" type="ORF">D0C36_17255</name>
</gene>
<keyword evidence="1" id="KW-1133">Transmembrane helix</keyword>
<dbReference type="Proteomes" id="UP000264217">
    <property type="component" value="Unassembled WGS sequence"/>
</dbReference>
<comment type="caution">
    <text evidence="3">The sequence shown here is derived from an EMBL/GenBank/DDBJ whole genome shotgun (WGS) entry which is preliminary data.</text>
</comment>
<feature type="domain" description="PAS" evidence="2">
    <location>
        <begin position="72"/>
        <end position="121"/>
    </location>
</feature>
<evidence type="ECO:0000313" key="3">
    <source>
        <dbReference type="EMBL" id="RFZ90708.1"/>
    </source>
</evidence>
<proteinExistence type="predicted"/>
<dbReference type="Gene3D" id="3.30.450.20">
    <property type="entry name" value="PAS domain"/>
    <property type="match status" value="1"/>
</dbReference>
<dbReference type="RefSeq" id="WP_117392913.1">
    <property type="nucleotide sequence ID" value="NZ_QWDC01000003.1"/>
</dbReference>
<keyword evidence="4" id="KW-1185">Reference proteome</keyword>
<dbReference type="PROSITE" id="PS50112">
    <property type="entry name" value="PAS"/>
    <property type="match status" value="1"/>
</dbReference>
<dbReference type="OrthoDB" id="6231665at2"/>
<dbReference type="InterPro" id="IPR000014">
    <property type="entry name" value="PAS"/>
</dbReference>
<keyword evidence="1" id="KW-0812">Transmembrane</keyword>
<dbReference type="EMBL" id="QWDC01000003">
    <property type="protein sequence ID" value="RFZ90708.1"/>
    <property type="molecule type" value="Genomic_DNA"/>
</dbReference>
<dbReference type="NCBIfam" id="TIGR00229">
    <property type="entry name" value="sensory_box"/>
    <property type="match status" value="1"/>
</dbReference>